<dbReference type="InterPro" id="IPR036249">
    <property type="entry name" value="Thioredoxin-like_sf"/>
</dbReference>
<dbReference type="InterPro" id="IPR013766">
    <property type="entry name" value="Thioredoxin_domain"/>
</dbReference>
<evidence type="ECO:0000313" key="6">
    <source>
        <dbReference type="EMBL" id="HIX54758.1"/>
    </source>
</evidence>
<accession>A0A9D2AYN7</accession>
<evidence type="ECO:0000256" key="4">
    <source>
        <dbReference type="ARBA" id="ARBA00023284"/>
    </source>
</evidence>
<evidence type="ECO:0000256" key="3">
    <source>
        <dbReference type="ARBA" id="ARBA00023157"/>
    </source>
</evidence>
<name>A0A9D2AYN7_9SPHI</name>
<dbReference type="Pfam" id="PF08534">
    <property type="entry name" value="Redoxin"/>
    <property type="match status" value="1"/>
</dbReference>
<keyword evidence="3" id="KW-1015">Disulfide bond</keyword>
<evidence type="ECO:0000256" key="1">
    <source>
        <dbReference type="ARBA" id="ARBA00004196"/>
    </source>
</evidence>
<dbReference type="Proteomes" id="UP000824156">
    <property type="component" value="Unassembled WGS sequence"/>
</dbReference>
<dbReference type="EMBL" id="DXEZ01000194">
    <property type="protein sequence ID" value="HIX54758.1"/>
    <property type="molecule type" value="Genomic_DNA"/>
</dbReference>
<dbReference type="InterPro" id="IPR050553">
    <property type="entry name" value="Thioredoxin_ResA/DsbE_sf"/>
</dbReference>
<evidence type="ECO:0000313" key="7">
    <source>
        <dbReference type="Proteomes" id="UP000824156"/>
    </source>
</evidence>
<comment type="caution">
    <text evidence="6">The sequence shown here is derived from an EMBL/GenBank/DDBJ whole genome shotgun (WGS) entry which is preliminary data.</text>
</comment>
<dbReference type="GO" id="GO:0017004">
    <property type="term" value="P:cytochrome complex assembly"/>
    <property type="evidence" value="ECO:0007669"/>
    <property type="project" value="UniProtKB-KW"/>
</dbReference>
<dbReference type="PANTHER" id="PTHR42852">
    <property type="entry name" value="THIOL:DISULFIDE INTERCHANGE PROTEIN DSBE"/>
    <property type="match status" value="1"/>
</dbReference>
<dbReference type="Gene3D" id="3.40.30.10">
    <property type="entry name" value="Glutaredoxin"/>
    <property type="match status" value="1"/>
</dbReference>
<comment type="subcellular location">
    <subcellularLocation>
        <location evidence="1">Cell envelope</location>
    </subcellularLocation>
</comment>
<dbReference type="AlphaFoldDB" id="A0A9D2AYN7"/>
<feature type="domain" description="Thioredoxin" evidence="5">
    <location>
        <begin position="322"/>
        <end position="459"/>
    </location>
</feature>
<organism evidence="6 7">
    <name type="scientific">Candidatus Sphingobacterium stercoripullorum</name>
    <dbReference type="NCBI Taxonomy" id="2838759"/>
    <lineage>
        <taxon>Bacteria</taxon>
        <taxon>Pseudomonadati</taxon>
        <taxon>Bacteroidota</taxon>
        <taxon>Sphingobacteriia</taxon>
        <taxon>Sphingobacteriales</taxon>
        <taxon>Sphingobacteriaceae</taxon>
        <taxon>Sphingobacterium</taxon>
    </lineage>
</organism>
<keyword evidence="4" id="KW-0676">Redox-active center</keyword>
<dbReference type="GO" id="GO:0030313">
    <property type="term" value="C:cell envelope"/>
    <property type="evidence" value="ECO:0007669"/>
    <property type="project" value="UniProtKB-SubCell"/>
</dbReference>
<keyword evidence="2" id="KW-0201">Cytochrome c-type biogenesis</keyword>
<dbReference type="GO" id="GO:0016491">
    <property type="term" value="F:oxidoreductase activity"/>
    <property type="evidence" value="ECO:0007669"/>
    <property type="project" value="InterPro"/>
</dbReference>
<dbReference type="InterPro" id="IPR013740">
    <property type="entry name" value="Redoxin"/>
</dbReference>
<evidence type="ECO:0000259" key="5">
    <source>
        <dbReference type="PROSITE" id="PS51352"/>
    </source>
</evidence>
<evidence type="ECO:0000256" key="2">
    <source>
        <dbReference type="ARBA" id="ARBA00022748"/>
    </source>
</evidence>
<reference evidence="6" key="2">
    <citation type="submission" date="2021-04" db="EMBL/GenBank/DDBJ databases">
        <authorList>
            <person name="Gilroy R."/>
        </authorList>
    </citation>
    <scope>NUCLEOTIDE SEQUENCE</scope>
    <source>
        <strain evidence="6">1719</strain>
    </source>
</reference>
<gene>
    <name evidence="6" type="ORF">H9853_07010</name>
</gene>
<dbReference type="PROSITE" id="PS51352">
    <property type="entry name" value="THIOREDOXIN_2"/>
    <property type="match status" value="1"/>
</dbReference>
<dbReference type="CDD" id="cd02966">
    <property type="entry name" value="TlpA_like_family"/>
    <property type="match status" value="1"/>
</dbReference>
<reference evidence="6" key="1">
    <citation type="journal article" date="2021" name="PeerJ">
        <title>Extensive microbial diversity within the chicken gut microbiome revealed by metagenomics and culture.</title>
        <authorList>
            <person name="Gilroy R."/>
            <person name="Ravi A."/>
            <person name="Getino M."/>
            <person name="Pursley I."/>
            <person name="Horton D.L."/>
            <person name="Alikhan N.F."/>
            <person name="Baker D."/>
            <person name="Gharbi K."/>
            <person name="Hall N."/>
            <person name="Watson M."/>
            <person name="Adriaenssens E.M."/>
            <person name="Foster-Nyarko E."/>
            <person name="Jarju S."/>
            <person name="Secka A."/>
            <person name="Antonio M."/>
            <person name="Oren A."/>
            <person name="Chaudhuri R.R."/>
            <person name="La Ragione R."/>
            <person name="Hildebrand F."/>
            <person name="Pallen M.J."/>
        </authorList>
    </citation>
    <scope>NUCLEOTIDE SEQUENCE</scope>
    <source>
        <strain evidence="6">1719</strain>
    </source>
</reference>
<dbReference type="PANTHER" id="PTHR42852:SF6">
    <property type="entry name" value="THIOL:DISULFIDE INTERCHANGE PROTEIN DSBE"/>
    <property type="match status" value="1"/>
</dbReference>
<protein>
    <submittedName>
        <fullName evidence="6">TlpA family protein disulfide reductase</fullName>
    </submittedName>
</protein>
<sequence length="459" mass="53126">MRNSLFVLLTLFAWPFFLAGQQPIRISGVINLSDEYVLYLQPFDPEEGVKGEGEEIPLSAQGEFTWEYNEVESPWVQITFMPKERNRQLGASFPLFLSPNESIYLRLNYSDSTYLEPLKGSKMSGSNWALISYSTFINRSTRERFIKPKEGEELRDFLKAYITNKDALLKKHKVKNKAVIKYLEIQAYNAQLETALSNQPFPEEWIEKDMVKILSHSYLLSFYNGAYNLRQYLNVLNKGEEFNSALKKLQSDAGIIHKFVKDKRVSKALYSSLFSQFVTNYRVQDLSSLQHDLKEFQKVLSVLEDQNAAQEYLGNLQRLSYTTIGSPKPEVSFKDLQGNEKKLDEFKGKYIYIDLWASWCVPCIKEVPYLKEIEKKYAGKDLAIISLSLDQNKEDWIKKVQELQLTGNQWHLGDSDFDKIMNVQGIPHFILYSPEGELIEYKAPRPSSKAIDELLSKLL</sequence>
<dbReference type="SUPFAM" id="SSF52833">
    <property type="entry name" value="Thioredoxin-like"/>
    <property type="match status" value="1"/>
</dbReference>
<proteinExistence type="predicted"/>